<proteinExistence type="predicted"/>
<reference evidence="1 2" key="1">
    <citation type="journal article" date="2015" name="Nature">
        <title>rRNA introns, odd ribosomes, and small enigmatic genomes across a large radiation of phyla.</title>
        <authorList>
            <person name="Brown C.T."/>
            <person name="Hug L.A."/>
            <person name="Thomas B.C."/>
            <person name="Sharon I."/>
            <person name="Castelle C.J."/>
            <person name="Singh A."/>
            <person name="Wilkins M.J."/>
            <person name="Williams K.H."/>
            <person name="Banfield J.F."/>
        </authorList>
    </citation>
    <scope>NUCLEOTIDE SEQUENCE [LARGE SCALE GENOMIC DNA]</scope>
</reference>
<sequence length="25" mass="2883">GNYDREIFGHDISLAAIWNLANFVF</sequence>
<feature type="non-terminal residue" evidence="1">
    <location>
        <position position="1"/>
    </location>
</feature>
<dbReference type="EMBL" id="LBZB01000015">
    <property type="protein sequence ID" value="KKR63042.1"/>
    <property type="molecule type" value="Genomic_DNA"/>
</dbReference>
<evidence type="ECO:0000313" key="2">
    <source>
        <dbReference type="Proteomes" id="UP000034613"/>
    </source>
</evidence>
<dbReference type="Proteomes" id="UP000034613">
    <property type="component" value="Unassembled WGS sequence"/>
</dbReference>
<gene>
    <name evidence="1" type="ORF">UU03_C0015G0006</name>
</gene>
<name>A0A0G0VJY2_9BACT</name>
<protein>
    <submittedName>
        <fullName evidence="1">Uncharacterized protein</fullName>
    </submittedName>
</protein>
<accession>A0A0G0VJY2</accession>
<comment type="caution">
    <text evidence="1">The sequence shown here is derived from an EMBL/GenBank/DDBJ whole genome shotgun (WGS) entry which is preliminary data.</text>
</comment>
<organism evidence="1 2">
    <name type="scientific">Candidatus Woesebacteria bacterium GW2011_GWA1_40_45</name>
    <dbReference type="NCBI Taxonomy" id="1618554"/>
    <lineage>
        <taxon>Bacteria</taxon>
        <taxon>Candidatus Woeseibacteriota</taxon>
    </lineage>
</organism>
<dbReference type="AlphaFoldDB" id="A0A0G0VJY2"/>
<evidence type="ECO:0000313" key="1">
    <source>
        <dbReference type="EMBL" id="KKR63042.1"/>
    </source>
</evidence>